<dbReference type="InterPro" id="IPR012910">
    <property type="entry name" value="Plug_dom"/>
</dbReference>
<accession>A0A381WTE4</accession>
<dbReference type="InterPro" id="IPR008969">
    <property type="entry name" value="CarboxyPept-like_regulatory"/>
</dbReference>
<keyword evidence="3" id="KW-0812">Transmembrane</keyword>
<feature type="domain" description="TonB-dependent receptor-like beta-barrel" evidence="7">
    <location>
        <begin position="622"/>
        <end position="935"/>
    </location>
</feature>
<dbReference type="SUPFAM" id="SSF49464">
    <property type="entry name" value="Carboxypeptidase regulatory domain-like"/>
    <property type="match status" value="1"/>
</dbReference>
<dbReference type="Pfam" id="PF07715">
    <property type="entry name" value="Plug"/>
    <property type="match status" value="1"/>
</dbReference>
<evidence type="ECO:0000256" key="2">
    <source>
        <dbReference type="ARBA" id="ARBA00022448"/>
    </source>
</evidence>
<keyword evidence="5" id="KW-0472">Membrane</keyword>
<protein>
    <recommendedName>
        <fullName evidence="10">TonB-dependent receptor plug domain-containing protein</fullName>
    </recommendedName>
</protein>
<dbReference type="PANTHER" id="PTHR40980:SF4">
    <property type="entry name" value="TONB-DEPENDENT RECEPTOR-LIKE BETA-BARREL DOMAIN-CONTAINING PROTEIN"/>
    <property type="match status" value="1"/>
</dbReference>
<dbReference type="EMBL" id="UINC01012766">
    <property type="protein sequence ID" value="SVA55551.1"/>
    <property type="molecule type" value="Genomic_DNA"/>
</dbReference>
<dbReference type="InterPro" id="IPR000531">
    <property type="entry name" value="Beta-barrel_TonB"/>
</dbReference>
<feature type="domain" description="TonB-dependent receptor plug" evidence="8">
    <location>
        <begin position="123"/>
        <end position="225"/>
    </location>
</feature>
<dbReference type="NCBIfam" id="TIGR01782">
    <property type="entry name" value="TonB-Xanth-Caul"/>
    <property type="match status" value="1"/>
</dbReference>
<keyword evidence="4" id="KW-0798">TonB box</keyword>
<dbReference type="SUPFAM" id="SSF56935">
    <property type="entry name" value="Porins"/>
    <property type="match status" value="1"/>
</dbReference>
<evidence type="ECO:0000259" key="8">
    <source>
        <dbReference type="Pfam" id="PF07715"/>
    </source>
</evidence>
<comment type="subcellular location">
    <subcellularLocation>
        <location evidence="1">Cell outer membrane</location>
        <topology evidence="1">Multi-pass membrane protein</topology>
    </subcellularLocation>
</comment>
<name>A0A381WTE4_9ZZZZ</name>
<dbReference type="PANTHER" id="PTHR40980">
    <property type="entry name" value="PLUG DOMAIN-CONTAINING PROTEIN"/>
    <property type="match status" value="1"/>
</dbReference>
<reference evidence="9" key="1">
    <citation type="submission" date="2018-05" db="EMBL/GenBank/DDBJ databases">
        <authorList>
            <person name="Lanie J.A."/>
            <person name="Ng W.-L."/>
            <person name="Kazmierczak K.M."/>
            <person name="Andrzejewski T.M."/>
            <person name="Davidsen T.M."/>
            <person name="Wayne K.J."/>
            <person name="Tettelin H."/>
            <person name="Glass J.I."/>
            <person name="Rusch D."/>
            <person name="Podicherti R."/>
            <person name="Tsui H.-C.T."/>
            <person name="Winkler M.E."/>
        </authorList>
    </citation>
    <scope>NUCLEOTIDE SEQUENCE</scope>
</reference>
<dbReference type="Gene3D" id="2.40.170.20">
    <property type="entry name" value="TonB-dependent receptor, beta-barrel domain"/>
    <property type="match status" value="1"/>
</dbReference>
<evidence type="ECO:0000256" key="5">
    <source>
        <dbReference type="ARBA" id="ARBA00023136"/>
    </source>
</evidence>
<evidence type="ECO:0000256" key="4">
    <source>
        <dbReference type="ARBA" id="ARBA00023077"/>
    </source>
</evidence>
<dbReference type="Pfam" id="PF13715">
    <property type="entry name" value="CarbopepD_reg_2"/>
    <property type="match status" value="1"/>
</dbReference>
<dbReference type="AlphaFoldDB" id="A0A381WTE4"/>
<evidence type="ECO:0000259" key="7">
    <source>
        <dbReference type="Pfam" id="PF00593"/>
    </source>
</evidence>
<evidence type="ECO:0000313" key="9">
    <source>
        <dbReference type="EMBL" id="SVA55551.1"/>
    </source>
</evidence>
<feature type="non-terminal residue" evidence="9">
    <location>
        <position position="1"/>
    </location>
</feature>
<dbReference type="Gene3D" id="2.170.130.10">
    <property type="entry name" value="TonB-dependent receptor, plug domain"/>
    <property type="match status" value="1"/>
</dbReference>
<dbReference type="Pfam" id="PF00593">
    <property type="entry name" value="TonB_dep_Rec_b-barrel"/>
    <property type="match status" value="1"/>
</dbReference>
<evidence type="ECO:0008006" key="10">
    <source>
        <dbReference type="Google" id="ProtNLM"/>
    </source>
</evidence>
<dbReference type="PROSITE" id="PS52016">
    <property type="entry name" value="TONB_DEPENDENT_REC_3"/>
    <property type="match status" value="1"/>
</dbReference>
<dbReference type="GO" id="GO:0009279">
    <property type="term" value="C:cell outer membrane"/>
    <property type="evidence" value="ECO:0007669"/>
    <property type="project" value="UniProtKB-SubCell"/>
</dbReference>
<gene>
    <name evidence="9" type="ORF">METZ01_LOCUS108405</name>
</gene>
<dbReference type="Gene3D" id="2.60.40.1120">
    <property type="entry name" value="Carboxypeptidase-like, regulatory domain"/>
    <property type="match status" value="1"/>
</dbReference>
<dbReference type="InterPro" id="IPR037066">
    <property type="entry name" value="Plug_dom_sf"/>
</dbReference>
<sequence length="968" mass="106664">VKTVKSVIILFSLMQFTFAADISGRVTDAGSGDFLPGANVVVEGTNFGASSDRSGSYTITGLADGDYTLKVSYIGYSDYSAQVTVAGENATNDIQLSVSYVSMEAVNVDGLAQGQVKALNQQRSAGNIKNVVSRDQMEKFPDQNVADVLQRLPGIALESDHGEGRYVQIRGAEASLNTTTINGVKVPSPEDVRKISLDIIPSYSLGSVEVTKAITPDMDGDAIGGHVNLITKNAFDYDGQFMEAKIAGGNRPLYGKSGTMGAFTYGNQFMDGRLGLIVSSSYEFNDMKTDNIELEWADEYEYVTSVIDDEETEDPEEPIYVVEEADGDIVTDIALKNYSLSRERIGITSSLDYKLAENSKLYANFISNTYTDTENRNRLRYRLDKSVDEETPGSGYFNVTSEGGTAKLARIYRELKSRASISKINSFSLGGEHGLGKLDLDWSVTQSYAEELRDPSLNAEFVVKDINMDYEFSDVNHPQVSNFTDEDGVAFDQHDLSSYELDEIEIEGNYIPNAKSPNGNLVSGDDQVMAFNLSVPLALGGANGKIKVGAKLSTKEKKSDKSGGEVWGWDGDDDLIMEGFDMDIEGDKYMDGNYVHTHGLNVDKIRDHMSANIGSYEMLPLYEDAILETWDATEDLSAFYGMVDMKMGKINFIGGARMEKTTTEYNSWLGSVGDAEDEELGLDESLAEFFTAQKVKKEYTDMLPMAHVRYSINDRTLVRAAYTESIARADFAALVPFIATDGDDAEAGNPELESAHSKNIDLMLEYYPAGLGIFSFGYFSKAIDNYIYTAVLKDATIRDDSKVYDEVVMPVNGDNATLSGWEMNFIKNLDFLPGPLSNLSLYFNYTSTDSEADYGDSRAKSTFPGQAPSTGNLSFAYETSKLTARFSQSIADQYIVEVGEDEDEDIYYDPANRLDFSMSYNLNNKITLFADVLNITNVPHVYFMGDASRPVEKEVYGATIKIGTNYRF</sequence>
<dbReference type="InterPro" id="IPR036942">
    <property type="entry name" value="Beta-barrel_TonB_sf"/>
</dbReference>
<evidence type="ECO:0000256" key="1">
    <source>
        <dbReference type="ARBA" id="ARBA00004571"/>
    </source>
</evidence>
<keyword evidence="6" id="KW-0998">Cell outer membrane</keyword>
<evidence type="ECO:0000256" key="6">
    <source>
        <dbReference type="ARBA" id="ARBA00023237"/>
    </source>
</evidence>
<keyword evidence="2" id="KW-0813">Transport</keyword>
<evidence type="ECO:0000256" key="3">
    <source>
        <dbReference type="ARBA" id="ARBA00022692"/>
    </source>
</evidence>
<proteinExistence type="predicted"/>
<dbReference type="InterPro" id="IPR039426">
    <property type="entry name" value="TonB-dep_rcpt-like"/>
</dbReference>
<dbReference type="InterPro" id="IPR010104">
    <property type="entry name" value="TonB_rcpt_bac"/>
</dbReference>
<organism evidence="9">
    <name type="scientific">marine metagenome</name>
    <dbReference type="NCBI Taxonomy" id="408172"/>
    <lineage>
        <taxon>unclassified sequences</taxon>
        <taxon>metagenomes</taxon>
        <taxon>ecological metagenomes</taxon>
    </lineage>
</organism>